<dbReference type="InterPro" id="IPR005286">
    <property type="entry name" value="Cell_div_FtsE"/>
</dbReference>
<evidence type="ECO:0000256" key="7">
    <source>
        <dbReference type="ARBA" id="ARBA00023136"/>
    </source>
</evidence>
<keyword evidence="4 9" id="KW-0132">Cell division</keyword>
<dbReference type="InterPro" id="IPR003439">
    <property type="entry name" value="ABC_transporter-like_ATP-bd"/>
</dbReference>
<sequence length="211" mass="23347">MIEFVNVTKKYKNGTTALDDVNLKIDEGQFIYLIGPSGAGKSTLLKLAIREEKPTSGKVLLDSIDVVKLPNRKIPKLRRNIGMIFQDFKLLLKKTVWENVAFALEVSGEATEPIKVKTSEVLNLVGLTDKSNLYPHQISGGEAQRAAIARAVVLNPKILLADEPTGNLDPKNASEVLMLLEKLNKMGTTIVMATHKEDLTKDSKHRFVKID</sequence>
<comment type="caution">
    <text evidence="11">The sequence shown here is derived from an EMBL/GenBank/DDBJ whole genome shotgun (WGS) entry which is preliminary data.</text>
</comment>
<feature type="domain" description="ABC transporter" evidence="10">
    <location>
        <begin position="2"/>
        <end position="211"/>
    </location>
</feature>
<comment type="subcellular location">
    <subcellularLocation>
        <location evidence="9">Cell membrane</location>
        <topology evidence="9">Peripheral membrane protein</topology>
        <orientation evidence="9">Cytoplasmic side</orientation>
    </subcellularLocation>
</comment>
<comment type="similarity">
    <text evidence="1 9">Belongs to the ABC transporter superfamily.</text>
</comment>
<keyword evidence="5 9" id="KW-0547">Nucleotide-binding</keyword>
<keyword evidence="6 9" id="KW-0067">ATP-binding</keyword>
<accession>A0A1G1WTL7</accession>
<evidence type="ECO:0000256" key="8">
    <source>
        <dbReference type="ARBA" id="ARBA00023306"/>
    </source>
</evidence>
<dbReference type="InterPro" id="IPR017871">
    <property type="entry name" value="ABC_transporter-like_CS"/>
</dbReference>
<dbReference type="PANTHER" id="PTHR24220">
    <property type="entry name" value="IMPORT ATP-BINDING PROTEIN"/>
    <property type="match status" value="1"/>
</dbReference>
<dbReference type="Gene3D" id="3.40.50.300">
    <property type="entry name" value="P-loop containing nucleotide triphosphate hydrolases"/>
    <property type="match status" value="1"/>
</dbReference>
<protein>
    <recommendedName>
        <fullName evidence="2 9">Cell division ATP-binding protein FtsE</fullName>
    </recommendedName>
</protein>
<evidence type="ECO:0000313" key="12">
    <source>
        <dbReference type="Proteomes" id="UP000177718"/>
    </source>
</evidence>
<evidence type="ECO:0000256" key="3">
    <source>
        <dbReference type="ARBA" id="ARBA00022475"/>
    </source>
</evidence>
<dbReference type="EMBL" id="MHDB01000038">
    <property type="protein sequence ID" value="OGY31078.1"/>
    <property type="molecule type" value="Genomic_DNA"/>
</dbReference>
<dbReference type="InterPro" id="IPR003593">
    <property type="entry name" value="AAA+_ATPase"/>
</dbReference>
<feature type="non-terminal residue" evidence="11">
    <location>
        <position position="211"/>
    </location>
</feature>
<organism evidence="11 12">
    <name type="scientific">Candidatus Woykebacteria bacterium RIFCSPLOWO2_01_FULL_43_14</name>
    <dbReference type="NCBI Taxonomy" id="1802605"/>
    <lineage>
        <taxon>Bacteria</taxon>
        <taxon>Candidatus Woykeibacteriota</taxon>
    </lineage>
</organism>
<name>A0A1G1WTL7_9BACT</name>
<comment type="function">
    <text evidence="9">Part of the ABC transporter FtsEX involved in cellular division.</text>
</comment>
<dbReference type="GO" id="GO:0016887">
    <property type="term" value="F:ATP hydrolysis activity"/>
    <property type="evidence" value="ECO:0007669"/>
    <property type="project" value="InterPro"/>
</dbReference>
<dbReference type="AlphaFoldDB" id="A0A1G1WTL7"/>
<dbReference type="PROSITE" id="PS50893">
    <property type="entry name" value="ABC_TRANSPORTER_2"/>
    <property type="match status" value="1"/>
</dbReference>
<dbReference type="GO" id="GO:0005524">
    <property type="term" value="F:ATP binding"/>
    <property type="evidence" value="ECO:0007669"/>
    <property type="project" value="UniProtKB-UniRule"/>
</dbReference>
<dbReference type="PANTHER" id="PTHR24220:SF470">
    <property type="entry name" value="CELL DIVISION ATP-BINDING PROTEIN FTSE"/>
    <property type="match status" value="1"/>
</dbReference>
<dbReference type="GO" id="GO:0005886">
    <property type="term" value="C:plasma membrane"/>
    <property type="evidence" value="ECO:0007669"/>
    <property type="project" value="UniProtKB-SubCell"/>
</dbReference>
<dbReference type="InterPro" id="IPR015854">
    <property type="entry name" value="ABC_transpr_LolD-like"/>
</dbReference>
<reference evidence="11 12" key="1">
    <citation type="journal article" date="2016" name="Nat. Commun.">
        <title>Thousands of microbial genomes shed light on interconnected biogeochemical processes in an aquifer system.</title>
        <authorList>
            <person name="Anantharaman K."/>
            <person name="Brown C.T."/>
            <person name="Hug L.A."/>
            <person name="Sharon I."/>
            <person name="Castelle C.J."/>
            <person name="Probst A.J."/>
            <person name="Thomas B.C."/>
            <person name="Singh A."/>
            <person name="Wilkins M.J."/>
            <person name="Karaoz U."/>
            <person name="Brodie E.L."/>
            <person name="Williams K.H."/>
            <person name="Hubbard S.S."/>
            <person name="Banfield J.F."/>
        </authorList>
    </citation>
    <scope>NUCLEOTIDE SEQUENCE [LARGE SCALE GENOMIC DNA]</scope>
</reference>
<evidence type="ECO:0000256" key="4">
    <source>
        <dbReference type="ARBA" id="ARBA00022618"/>
    </source>
</evidence>
<dbReference type="Pfam" id="PF00005">
    <property type="entry name" value="ABC_tran"/>
    <property type="match status" value="1"/>
</dbReference>
<evidence type="ECO:0000313" key="11">
    <source>
        <dbReference type="EMBL" id="OGY31078.1"/>
    </source>
</evidence>
<keyword evidence="7 9" id="KW-0472">Membrane</keyword>
<keyword evidence="8 9" id="KW-0131">Cell cycle</keyword>
<dbReference type="SUPFAM" id="SSF52540">
    <property type="entry name" value="P-loop containing nucleoside triphosphate hydrolases"/>
    <property type="match status" value="1"/>
</dbReference>
<dbReference type="FunFam" id="3.40.50.300:FF:000056">
    <property type="entry name" value="Cell division ATP-binding protein FtsE"/>
    <property type="match status" value="1"/>
</dbReference>
<dbReference type="GO" id="GO:0022857">
    <property type="term" value="F:transmembrane transporter activity"/>
    <property type="evidence" value="ECO:0007669"/>
    <property type="project" value="TreeGrafter"/>
</dbReference>
<dbReference type="GO" id="GO:0051301">
    <property type="term" value="P:cell division"/>
    <property type="evidence" value="ECO:0007669"/>
    <property type="project" value="UniProtKB-UniRule"/>
</dbReference>
<evidence type="ECO:0000256" key="2">
    <source>
        <dbReference type="ARBA" id="ARBA00020019"/>
    </source>
</evidence>
<gene>
    <name evidence="9" type="primary">ftsE</name>
    <name evidence="11" type="ORF">A3A61_03475</name>
</gene>
<dbReference type="PROSITE" id="PS00211">
    <property type="entry name" value="ABC_TRANSPORTER_1"/>
    <property type="match status" value="1"/>
</dbReference>
<evidence type="ECO:0000256" key="5">
    <source>
        <dbReference type="ARBA" id="ARBA00022741"/>
    </source>
</evidence>
<dbReference type="STRING" id="1802605.A3A61_03475"/>
<keyword evidence="3 9" id="KW-1003">Cell membrane</keyword>
<evidence type="ECO:0000256" key="1">
    <source>
        <dbReference type="ARBA" id="ARBA00005417"/>
    </source>
</evidence>
<dbReference type="SMART" id="SM00382">
    <property type="entry name" value="AAA"/>
    <property type="match status" value="1"/>
</dbReference>
<evidence type="ECO:0000256" key="6">
    <source>
        <dbReference type="ARBA" id="ARBA00022840"/>
    </source>
</evidence>
<dbReference type="InterPro" id="IPR027417">
    <property type="entry name" value="P-loop_NTPase"/>
</dbReference>
<dbReference type="Proteomes" id="UP000177718">
    <property type="component" value="Unassembled WGS sequence"/>
</dbReference>
<comment type="subunit">
    <text evidence="9">Homodimer. Forms a membrane-associated complex with FtsX.</text>
</comment>
<dbReference type="NCBIfam" id="TIGR02673">
    <property type="entry name" value="FtsE"/>
    <property type="match status" value="1"/>
</dbReference>
<evidence type="ECO:0000256" key="9">
    <source>
        <dbReference type="RuleBase" id="RU365094"/>
    </source>
</evidence>
<proteinExistence type="inferred from homology"/>
<evidence type="ECO:0000259" key="10">
    <source>
        <dbReference type="PROSITE" id="PS50893"/>
    </source>
</evidence>